<dbReference type="InterPro" id="IPR043899">
    <property type="entry name" value="DUF5789"/>
</dbReference>
<dbReference type="RefSeq" id="WP_092630025.1">
    <property type="nucleotide sequence ID" value="NZ_FNQT01000001.1"/>
</dbReference>
<evidence type="ECO:0008006" key="3">
    <source>
        <dbReference type="Google" id="ProtNLM"/>
    </source>
</evidence>
<evidence type="ECO:0000313" key="2">
    <source>
        <dbReference type="Proteomes" id="UP000236755"/>
    </source>
</evidence>
<name>A0A1H3VQL4_9EURY</name>
<protein>
    <recommendedName>
        <fullName evidence="3">DUF2795 domain-containing protein</fullName>
    </recommendedName>
</protein>
<keyword evidence="2" id="KW-1185">Reference proteome</keyword>
<reference evidence="1 2" key="1">
    <citation type="submission" date="2016-10" db="EMBL/GenBank/DDBJ databases">
        <authorList>
            <person name="de Groot N.N."/>
        </authorList>
    </citation>
    <scope>NUCLEOTIDE SEQUENCE [LARGE SCALE GENOMIC DNA]</scope>
    <source>
        <strain evidence="1 2">CGMCC 1.8712</strain>
    </source>
</reference>
<proteinExistence type="predicted"/>
<dbReference type="OrthoDB" id="227978at2157"/>
<dbReference type="Pfam" id="PF19102">
    <property type="entry name" value="DUF5789"/>
    <property type="match status" value="1"/>
</dbReference>
<dbReference type="EMBL" id="FNQT01000001">
    <property type="protein sequence ID" value="SDZ77076.1"/>
    <property type="molecule type" value="Genomic_DNA"/>
</dbReference>
<gene>
    <name evidence="1" type="ORF">SAMN04488065_0182</name>
</gene>
<dbReference type="Proteomes" id="UP000236755">
    <property type="component" value="Unassembled WGS sequence"/>
</dbReference>
<evidence type="ECO:0000313" key="1">
    <source>
        <dbReference type="EMBL" id="SDZ77076.1"/>
    </source>
</evidence>
<accession>A0A1H3VQL4</accession>
<sequence>MSERVKLSRVESEFEKLDYPVTRDDAASEFIDVTVTFADGEANLGELVSEMGSDAFHGPDELYAELQNVLPVEAVGEPGQSDGDA</sequence>
<organism evidence="1 2">
    <name type="scientific">Haloplanus vescus</name>
    <dbReference type="NCBI Taxonomy" id="555874"/>
    <lineage>
        <taxon>Archaea</taxon>
        <taxon>Methanobacteriati</taxon>
        <taxon>Methanobacteriota</taxon>
        <taxon>Stenosarchaea group</taxon>
        <taxon>Halobacteria</taxon>
        <taxon>Halobacteriales</taxon>
        <taxon>Haloferacaceae</taxon>
        <taxon>Haloplanus</taxon>
    </lineage>
</organism>
<dbReference type="STRING" id="555874.SAMN04488065_0182"/>
<dbReference type="AlphaFoldDB" id="A0A1H3VQL4"/>